<name>A0A6M1U5U0_9RHOB</name>
<dbReference type="InterPro" id="IPR021322">
    <property type="entry name" value="DUF2924"/>
</dbReference>
<comment type="caution">
    <text evidence="1">The sequence shown here is derived from an EMBL/GenBank/DDBJ whole genome shotgun (WGS) entry which is preliminary data.</text>
</comment>
<gene>
    <name evidence="1" type="ORF">G5V65_19890</name>
</gene>
<accession>A0A6M1U5U0</accession>
<proteinExistence type="predicted"/>
<reference evidence="1 2" key="1">
    <citation type="submission" date="2020-02" db="EMBL/GenBank/DDBJ databases">
        <title>Rhodobacter translucens sp. nov., a novel bacterium isolated from activated sludge.</title>
        <authorList>
            <person name="Liu J."/>
        </authorList>
    </citation>
    <scope>NUCLEOTIDE SEQUENCE [LARGE SCALE GENOMIC DNA]</scope>
    <source>
        <strain evidence="1 2">HX-7-19</strain>
    </source>
</reference>
<protein>
    <submittedName>
        <fullName evidence="1">DUF2924 domain-containing protein</fullName>
    </submittedName>
</protein>
<evidence type="ECO:0000313" key="1">
    <source>
        <dbReference type="EMBL" id="NGQ93154.1"/>
    </source>
</evidence>
<keyword evidence="2" id="KW-1185">Reference proteome</keyword>
<dbReference type="EMBL" id="JAALFE010000033">
    <property type="protein sequence ID" value="NGQ93154.1"/>
    <property type="molecule type" value="Genomic_DNA"/>
</dbReference>
<dbReference type="AlphaFoldDB" id="A0A6M1U5U0"/>
<dbReference type="Proteomes" id="UP000474758">
    <property type="component" value="Unassembled WGS sequence"/>
</dbReference>
<sequence>MSPLPTIAALEAMERAELLAAWTAIFGGPAPRSISQPLLRRFLAIEIQARRSGGLTAKFHAGLDRAARQETRAAARPLQPGGRLLREWNGVTHVVEVTGDGYHWNGAVYRSLSAIAREITGAHWSGPRFFGLKGATAS</sequence>
<organism evidence="1 2">
    <name type="scientific">Paragemmobacter kunshanensis</name>
    <dbReference type="NCBI Taxonomy" id="2583234"/>
    <lineage>
        <taxon>Bacteria</taxon>
        <taxon>Pseudomonadati</taxon>
        <taxon>Pseudomonadota</taxon>
        <taxon>Alphaproteobacteria</taxon>
        <taxon>Rhodobacterales</taxon>
        <taxon>Paracoccaceae</taxon>
        <taxon>Paragemmobacter</taxon>
    </lineage>
</organism>
<dbReference type="Pfam" id="PF11149">
    <property type="entry name" value="DUF2924"/>
    <property type="match status" value="1"/>
</dbReference>
<evidence type="ECO:0000313" key="2">
    <source>
        <dbReference type="Proteomes" id="UP000474758"/>
    </source>
</evidence>
<dbReference type="RefSeq" id="WP_165053874.1">
    <property type="nucleotide sequence ID" value="NZ_JAALFE010000033.1"/>
</dbReference>